<protein>
    <recommendedName>
        <fullName evidence="1">peptidyl-tRNA hydrolase</fullName>
        <ecNumber evidence="1">3.1.1.29</ecNumber>
    </recommendedName>
</protein>
<dbReference type="InterPro" id="IPR036416">
    <property type="entry name" value="Pept_tRNA_hydro_sf"/>
</dbReference>
<dbReference type="AlphaFoldDB" id="A0A6J7I7R2"/>
<dbReference type="EC" id="3.1.1.29" evidence="1"/>
<keyword evidence="2" id="KW-0820">tRNA-binding</keyword>
<name>A0A6J7I7R2_9ZZZZ</name>
<evidence type="ECO:0000256" key="1">
    <source>
        <dbReference type="ARBA" id="ARBA00013260"/>
    </source>
</evidence>
<dbReference type="GO" id="GO:0004045">
    <property type="term" value="F:peptidyl-tRNA hydrolase activity"/>
    <property type="evidence" value="ECO:0007669"/>
    <property type="project" value="UniProtKB-EC"/>
</dbReference>
<evidence type="ECO:0000256" key="5">
    <source>
        <dbReference type="ARBA" id="ARBA00038063"/>
    </source>
</evidence>
<evidence type="ECO:0000313" key="6">
    <source>
        <dbReference type="EMBL" id="CAB4926709.1"/>
    </source>
</evidence>
<keyword evidence="3" id="KW-0378">Hydrolase</keyword>
<dbReference type="Pfam" id="PF01195">
    <property type="entry name" value="Pept_tRNA_hydro"/>
    <property type="match status" value="1"/>
</dbReference>
<dbReference type="InterPro" id="IPR001328">
    <property type="entry name" value="Pept_tRNA_hydro"/>
</dbReference>
<dbReference type="SUPFAM" id="SSF53178">
    <property type="entry name" value="Peptidyl-tRNA hydrolase-like"/>
    <property type="match status" value="1"/>
</dbReference>
<dbReference type="PANTHER" id="PTHR17224">
    <property type="entry name" value="PEPTIDYL-TRNA HYDROLASE"/>
    <property type="match status" value="1"/>
</dbReference>
<evidence type="ECO:0000256" key="3">
    <source>
        <dbReference type="ARBA" id="ARBA00022801"/>
    </source>
</evidence>
<dbReference type="CDD" id="cd00462">
    <property type="entry name" value="PTH"/>
    <property type="match status" value="1"/>
</dbReference>
<sequence>MALLGGTTPVDWLVVGLGNPGSQYERTPHNAGFQVARELVRRWELGKGRAKFRGEFWQGTVRELPGEPPVKVGVLLPQTFMNESGRSVSPARGQLKVPLERILVLHDEIDLTFGDVRWRLAGGLAGHNGLKSLKRELGEPTFGRVRIGVGRPNSTDPEIVSGYVLGKWRQAEHEVEDLVTRAADAAESIVFGHRELVAAKPNG</sequence>
<organism evidence="6">
    <name type="scientific">freshwater metagenome</name>
    <dbReference type="NCBI Taxonomy" id="449393"/>
    <lineage>
        <taxon>unclassified sequences</taxon>
        <taxon>metagenomes</taxon>
        <taxon>ecological metagenomes</taxon>
    </lineage>
</organism>
<reference evidence="6" key="1">
    <citation type="submission" date="2020-05" db="EMBL/GenBank/DDBJ databases">
        <authorList>
            <person name="Chiriac C."/>
            <person name="Salcher M."/>
            <person name="Ghai R."/>
            <person name="Kavagutti S V."/>
        </authorList>
    </citation>
    <scope>NUCLEOTIDE SEQUENCE</scope>
</reference>
<comment type="similarity">
    <text evidence="5">Belongs to the PTH family.</text>
</comment>
<dbReference type="PANTHER" id="PTHR17224:SF1">
    <property type="entry name" value="PEPTIDYL-TRNA HYDROLASE"/>
    <property type="match status" value="1"/>
</dbReference>
<dbReference type="PROSITE" id="PS01196">
    <property type="entry name" value="PEPT_TRNA_HYDROL_2"/>
    <property type="match status" value="1"/>
</dbReference>
<dbReference type="InterPro" id="IPR018171">
    <property type="entry name" value="Pept_tRNA_hydro_CS"/>
</dbReference>
<dbReference type="EMBL" id="CAFBMK010000137">
    <property type="protein sequence ID" value="CAB4926709.1"/>
    <property type="molecule type" value="Genomic_DNA"/>
</dbReference>
<dbReference type="HAMAP" id="MF_00083">
    <property type="entry name" value="Pept_tRNA_hydro_bact"/>
    <property type="match status" value="1"/>
</dbReference>
<dbReference type="GO" id="GO:0000049">
    <property type="term" value="F:tRNA binding"/>
    <property type="evidence" value="ECO:0007669"/>
    <property type="project" value="UniProtKB-KW"/>
</dbReference>
<dbReference type="NCBIfam" id="TIGR00447">
    <property type="entry name" value="pth"/>
    <property type="match status" value="1"/>
</dbReference>
<proteinExistence type="inferred from homology"/>
<dbReference type="Gene3D" id="3.40.50.1470">
    <property type="entry name" value="Peptidyl-tRNA hydrolase"/>
    <property type="match status" value="1"/>
</dbReference>
<accession>A0A6J7I7R2</accession>
<gene>
    <name evidence="6" type="ORF">UFOPK3564_02143</name>
</gene>
<keyword evidence="4" id="KW-0694">RNA-binding</keyword>
<evidence type="ECO:0000256" key="2">
    <source>
        <dbReference type="ARBA" id="ARBA00022555"/>
    </source>
</evidence>
<evidence type="ECO:0000256" key="4">
    <source>
        <dbReference type="ARBA" id="ARBA00022884"/>
    </source>
</evidence>